<keyword evidence="3 5" id="KW-0067">ATP-binding</keyword>
<dbReference type="EMBL" id="JBHUEH010000016">
    <property type="protein sequence ID" value="MFD1886519.1"/>
    <property type="molecule type" value="Genomic_DNA"/>
</dbReference>
<dbReference type="Gene3D" id="3.40.50.300">
    <property type="entry name" value="P-loop containing nucleotide triphosphate hydrolases"/>
    <property type="match status" value="1"/>
</dbReference>
<dbReference type="SMART" id="SM00382">
    <property type="entry name" value="AAA"/>
    <property type="match status" value="1"/>
</dbReference>
<evidence type="ECO:0000259" key="4">
    <source>
        <dbReference type="PROSITE" id="PS50893"/>
    </source>
</evidence>
<evidence type="ECO:0000256" key="1">
    <source>
        <dbReference type="ARBA" id="ARBA00022448"/>
    </source>
</evidence>
<dbReference type="Proteomes" id="UP001597233">
    <property type="component" value="Unassembled WGS sequence"/>
</dbReference>
<dbReference type="RefSeq" id="WP_347325479.1">
    <property type="nucleotide sequence ID" value="NZ_JBCGUH010000006.1"/>
</dbReference>
<sequence>MSILKVSQLTKRFGGLTAVSGVDFEFPRGEISAVIGPNGAGKTTFFNMITGIYVPDGGQIELDGESIVNVKPDRITGKGIARTFQNIRLFGSMTVLENVQVGMHIHLKTGVVGTLLNLPRVRHEEHHSQREAYRLLEYVGLAEWYNAEASSLSYGAQRRLEIARALAAKPKVLLLDEPAAGMNPRETADLTGLIRRIQKELEISIILIEHDMKLVMELSHHILVLDHGVKIAEGRPEDIRSNPKVIEAYLGKSAVEEGVIAE</sequence>
<keyword evidence="2" id="KW-0547">Nucleotide-binding</keyword>
<evidence type="ECO:0000256" key="3">
    <source>
        <dbReference type="ARBA" id="ARBA00022840"/>
    </source>
</evidence>
<dbReference type="PANTHER" id="PTHR45772:SF7">
    <property type="entry name" value="AMINO ACID ABC TRANSPORTER ATP-BINDING PROTEIN"/>
    <property type="match status" value="1"/>
</dbReference>
<evidence type="ECO:0000313" key="6">
    <source>
        <dbReference type="Proteomes" id="UP001597233"/>
    </source>
</evidence>
<evidence type="ECO:0000256" key="2">
    <source>
        <dbReference type="ARBA" id="ARBA00022741"/>
    </source>
</evidence>
<dbReference type="InterPro" id="IPR003439">
    <property type="entry name" value="ABC_transporter-like_ATP-bd"/>
</dbReference>
<feature type="domain" description="ABC transporter" evidence="4">
    <location>
        <begin position="4"/>
        <end position="252"/>
    </location>
</feature>
<organism evidence="5 6">
    <name type="scientific">Paenibacillus wenxiniae</name>
    <dbReference type="NCBI Taxonomy" id="1636843"/>
    <lineage>
        <taxon>Bacteria</taxon>
        <taxon>Bacillati</taxon>
        <taxon>Bacillota</taxon>
        <taxon>Bacilli</taxon>
        <taxon>Bacillales</taxon>
        <taxon>Paenibacillaceae</taxon>
        <taxon>Paenibacillus</taxon>
    </lineage>
</organism>
<proteinExistence type="predicted"/>
<dbReference type="SUPFAM" id="SSF52540">
    <property type="entry name" value="P-loop containing nucleoside triphosphate hydrolases"/>
    <property type="match status" value="1"/>
</dbReference>
<accession>A0ABW4RLH7</accession>
<dbReference type="CDD" id="cd03219">
    <property type="entry name" value="ABC_Mj1267_LivG_branched"/>
    <property type="match status" value="1"/>
</dbReference>
<comment type="caution">
    <text evidence="5">The sequence shown here is derived from an EMBL/GenBank/DDBJ whole genome shotgun (WGS) entry which is preliminary data.</text>
</comment>
<dbReference type="InterPro" id="IPR003593">
    <property type="entry name" value="AAA+_ATPase"/>
</dbReference>
<dbReference type="PANTHER" id="PTHR45772">
    <property type="entry name" value="CONSERVED COMPONENT OF ABC TRANSPORTER FOR NATURAL AMINO ACIDS-RELATED"/>
    <property type="match status" value="1"/>
</dbReference>
<reference evidence="6" key="1">
    <citation type="journal article" date="2019" name="Int. J. Syst. Evol. Microbiol.">
        <title>The Global Catalogue of Microorganisms (GCM) 10K type strain sequencing project: providing services to taxonomists for standard genome sequencing and annotation.</title>
        <authorList>
            <consortium name="The Broad Institute Genomics Platform"/>
            <consortium name="The Broad Institute Genome Sequencing Center for Infectious Disease"/>
            <person name="Wu L."/>
            <person name="Ma J."/>
        </authorList>
    </citation>
    <scope>NUCLEOTIDE SEQUENCE [LARGE SCALE GENOMIC DNA]</scope>
    <source>
        <strain evidence="6">CCUG 54950</strain>
    </source>
</reference>
<protein>
    <submittedName>
        <fullName evidence="5">ABC transporter ATP-binding protein</fullName>
    </submittedName>
</protein>
<dbReference type="GO" id="GO:0005524">
    <property type="term" value="F:ATP binding"/>
    <property type="evidence" value="ECO:0007669"/>
    <property type="project" value="UniProtKB-KW"/>
</dbReference>
<name>A0ABW4RLH7_9BACL</name>
<dbReference type="InterPro" id="IPR051120">
    <property type="entry name" value="ABC_AA/LPS_Transport"/>
</dbReference>
<keyword evidence="6" id="KW-1185">Reference proteome</keyword>
<dbReference type="InterPro" id="IPR027417">
    <property type="entry name" value="P-loop_NTPase"/>
</dbReference>
<gene>
    <name evidence="5" type="ORF">ACFSC9_13405</name>
</gene>
<dbReference type="PROSITE" id="PS50893">
    <property type="entry name" value="ABC_TRANSPORTER_2"/>
    <property type="match status" value="1"/>
</dbReference>
<dbReference type="Pfam" id="PF12399">
    <property type="entry name" value="BCA_ABC_TP_C"/>
    <property type="match status" value="1"/>
</dbReference>
<evidence type="ECO:0000313" key="5">
    <source>
        <dbReference type="EMBL" id="MFD1886519.1"/>
    </source>
</evidence>
<keyword evidence="1" id="KW-0813">Transport</keyword>
<dbReference type="InterPro" id="IPR032823">
    <property type="entry name" value="BCA_ABC_TP_C"/>
</dbReference>
<dbReference type="Pfam" id="PF00005">
    <property type="entry name" value="ABC_tran"/>
    <property type="match status" value="1"/>
</dbReference>